<sequence length="255" mass="29630">MPFRLCNAPATFQRVMDLTLTGIKWKKCLVYLDDVVIFGRTFQEHFNNLAEVLQRIRQSGLKLKPAKCRVHIRTDPSKTEIVASWPTPTSTSEVRNFLRLASYYRRFVKSFASIARPLHRLTEQGRQFSWSNEAEEAFQHLKRALTTEPILAFPRFDIPFVTDTDASETVIGAVLSQKHDPEGERVIAYASRTLMKTDWKYSTTRKELLSIVYFTKLFRLYLVGQRFTLRTDHDSLTWLRRGSAIQKRILPSNLA</sequence>
<dbReference type="EMBL" id="JYDW01000190">
    <property type="protein sequence ID" value="KRZ52544.1"/>
    <property type="molecule type" value="Genomic_DNA"/>
</dbReference>
<organism evidence="8 9">
    <name type="scientific">Trichinella nativa</name>
    <dbReference type="NCBI Taxonomy" id="6335"/>
    <lineage>
        <taxon>Eukaryota</taxon>
        <taxon>Metazoa</taxon>
        <taxon>Ecdysozoa</taxon>
        <taxon>Nematoda</taxon>
        <taxon>Enoplea</taxon>
        <taxon>Dorylaimia</taxon>
        <taxon>Trichinellida</taxon>
        <taxon>Trichinellidae</taxon>
        <taxon>Trichinella</taxon>
    </lineage>
</organism>
<dbReference type="PANTHER" id="PTHR37984:SF5">
    <property type="entry name" value="PROTEIN NYNRIN-LIKE"/>
    <property type="match status" value="1"/>
</dbReference>
<dbReference type="STRING" id="6335.A0A0V1KZ12"/>
<dbReference type="Pfam" id="PF17919">
    <property type="entry name" value="RT_RNaseH_2"/>
    <property type="match status" value="1"/>
</dbReference>
<dbReference type="Pfam" id="PF00078">
    <property type="entry name" value="RVT_1"/>
    <property type="match status" value="1"/>
</dbReference>
<comment type="caution">
    <text evidence="8">The sequence shown here is derived from an EMBL/GenBank/DDBJ whole genome shotgun (WGS) entry which is preliminary data.</text>
</comment>
<evidence type="ECO:0000256" key="1">
    <source>
        <dbReference type="ARBA" id="ARBA00012493"/>
    </source>
</evidence>
<dbReference type="InterPro" id="IPR043128">
    <property type="entry name" value="Rev_trsase/Diguanyl_cyclase"/>
</dbReference>
<dbReference type="FunFam" id="3.30.70.270:FF:000020">
    <property type="entry name" value="Transposon Tf2-6 polyprotein-like Protein"/>
    <property type="match status" value="1"/>
</dbReference>
<feature type="domain" description="Reverse transcriptase/retrotransposon-derived protein RNase H-like" evidence="7">
    <location>
        <begin position="130"/>
        <end position="229"/>
    </location>
</feature>
<evidence type="ECO:0000256" key="2">
    <source>
        <dbReference type="ARBA" id="ARBA00022722"/>
    </source>
</evidence>
<feature type="domain" description="Reverse transcriptase" evidence="6">
    <location>
        <begin position="1"/>
        <end position="72"/>
    </location>
</feature>
<keyword evidence="5" id="KW-0511">Multifunctional enzyme</keyword>
<evidence type="ECO:0000259" key="6">
    <source>
        <dbReference type="Pfam" id="PF00078"/>
    </source>
</evidence>
<evidence type="ECO:0000313" key="9">
    <source>
        <dbReference type="Proteomes" id="UP000054721"/>
    </source>
</evidence>
<dbReference type="FunFam" id="3.30.70.270:FF:000003">
    <property type="entry name" value="Transposon Ty3-G Gag-Pol polyprotein"/>
    <property type="match status" value="1"/>
</dbReference>
<evidence type="ECO:0000256" key="3">
    <source>
        <dbReference type="ARBA" id="ARBA00022759"/>
    </source>
</evidence>
<dbReference type="SUPFAM" id="SSF56672">
    <property type="entry name" value="DNA/RNA polymerases"/>
    <property type="match status" value="1"/>
</dbReference>
<dbReference type="EC" id="2.7.7.49" evidence="1"/>
<dbReference type="InterPro" id="IPR043502">
    <property type="entry name" value="DNA/RNA_pol_sf"/>
</dbReference>
<dbReference type="OrthoDB" id="5920491at2759"/>
<evidence type="ECO:0000256" key="4">
    <source>
        <dbReference type="ARBA" id="ARBA00022918"/>
    </source>
</evidence>
<keyword evidence="9" id="KW-1185">Reference proteome</keyword>
<evidence type="ECO:0000313" key="8">
    <source>
        <dbReference type="EMBL" id="KRZ52544.1"/>
    </source>
</evidence>
<dbReference type="GO" id="GO:0003964">
    <property type="term" value="F:RNA-directed DNA polymerase activity"/>
    <property type="evidence" value="ECO:0007669"/>
    <property type="project" value="UniProtKB-KW"/>
</dbReference>
<reference evidence="8 9" key="1">
    <citation type="submission" date="2015-05" db="EMBL/GenBank/DDBJ databases">
        <title>Evolution of Trichinella species and genotypes.</title>
        <authorList>
            <person name="Korhonen P.K."/>
            <person name="Edoardo P."/>
            <person name="Giuseppe L.R."/>
            <person name="Gasser R.B."/>
        </authorList>
    </citation>
    <scope>NUCLEOTIDE SEQUENCE [LARGE SCALE GENOMIC DNA]</scope>
    <source>
        <strain evidence="8">ISS10</strain>
    </source>
</reference>
<keyword evidence="3" id="KW-0255">Endonuclease</keyword>
<keyword evidence="4" id="KW-0548">Nucleotidyltransferase</keyword>
<dbReference type="InterPro" id="IPR000477">
    <property type="entry name" value="RT_dom"/>
</dbReference>
<keyword evidence="4" id="KW-0695">RNA-directed DNA polymerase</keyword>
<dbReference type="InterPro" id="IPR041577">
    <property type="entry name" value="RT_RNaseH_2"/>
</dbReference>
<gene>
    <name evidence="8" type="primary">pol</name>
    <name evidence="8" type="ORF">T02_3123</name>
</gene>
<dbReference type="Gene3D" id="3.30.70.270">
    <property type="match status" value="2"/>
</dbReference>
<keyword evidence="3" id="KW-0378">Hydrolase</keyword>
<dbReference type="CDD" id="cd01647">
    <property type="entry name" value="RT_LTR"/>
    <property type="match status" value="1"/>
</dbReference>
<evidence type="ECO:0000259" key="7">
    <source>
        <dbReference type="Pfam" id="PF17919"/>
    </source>
</evidence>
<dbReference type="AlphaFoldDB" id="A0A0V1KZ12"/>
<dbReference type="Proteomes" id="UP000054721">
    <property type="component" value="Unassembled WGS sequence"/>
</dbReference>
<dbReference type="FunFam" id="3.10.20.370:FF:000001">
    <property type="entry name" value="Retrovirus-related Pol polyprotein from transposon 17.6-like protein"/>
    <property type="match status" value="1"/>
</dbReference>
<dbReference type="GO" id="GO:0004519">
    <property type="term" value="F:endonuclease activity"/>
    <property type="evidence" value="ECO:0007669"/>
    <property type="project" value="UniProtKB-KW"/>
</dbReference>
<proteinExistence type="predicted"/>
<dbReference type="CDD" id="cd09274">
    <property type="entry name" value="RNase_HI_RT_Ty3"/>
    <property type="match status" value="1"/>
</dbReference>
<protein>
    <recommendedName>
        <fullName evidence="1">RNA-directed DNA polymerase</fullName>
        <ecNumber evidence="1">2.7.7.49</ecNumber>
    </recommendedName>
</protein>
<dbReference type="InterPro" id="IPR050951">
    <property type="entry name" value="Retrovirus_Pol_polyprotein"/>
</dbReference>
<evidence type="ECO:0000256" key="5">
    <source>
        <dbReference type="ARBA" id="ARBA00023268"/>
    </source>
</evidence>
<dbReference type="PANTHER" id="PTHR37984">
    <property type="entry name" value="PROTEIN CBG26694"/>
    <property type="match status" value="1"/>
</dbReference>
<accession>A0A0V1KZ12</accession>
<keyword evidence="2" id="KW-0540">Nuclease</keyword>
<name>A0A0V1KZ12_9BILA</name>
<keyword evidence="4" id="KW-0808">Transferase</keyword>